<dbReference type="InterPro" id="IPR026058">
    <property type="entry name" value="LIPIN"/>
</dbReference>
<dbReference type="GO" id="GO:0005634">
    <property type="term" value="C:nucleus"/>
    <property type="evidence" value="ECO:0007669"/>
    <property type="project" value="TreeGrafter"/>
</dbReference>
<dbReference type="GO" id="GO:0019432">
    <property type="term" value="P:triglyceride biosynthetic process"/>
    <property type="evidence" value="ECO:0007669"/>
    <property type="project" value="TreeGrafter"/>
</dbReference>
<sequence length="281" mass="32334">MEYAYRLFKNVQFFYNTLNPATLSGIILASPFHIHNFRAIDVIVVEQPDGTLVSTPFHVRFGKYGVFTSNEKYVDVTVNGEEIDLKMKLGENGVAFFVEETEDADVPEYLVTSPLPSEGRDIDITKVLINFLMEGNEYERLFKVIEQSVRALEERQKRYNSRSANKRVDSGSTSIVSSLFSRSPSPSSGRSFDEQKKLKEMKSKKSLPFNASLFSQRRYRSLPNLSELVEASNLDTTDNLESNLENDVPLIVDDTNKDQFKMKQQQVKKDGRRFYFQLIRY</sequence>
<feature type="compositionally biased region" description="Low complexity" evidence="1">
    <location>
        <begin position="177"/>
        <end position="190"/>
    </location>
</feature>
<keyword evidence="4" id="KW-1185">Reference proteome</keyword>
<feature type="domain" description="Lipin N-terminal" evidence="2">
    <location>
        <begin position="1"/>
        <end position="114"/>
    </location>
</feature>
<accession>A0A0M3J3E0</accession>
<dbReference type="Proteomes" id="UP000267096">
    <property type="component" value="Unassembled WGS sequence"/>
</dbReference>
<dbReference type="GO" id="GO:0008195">
    <property type="term" value="F:phosphatidate phosphatase activity"/>
    <property type="evidence" value="ECO:0007669"/>
    <property type="project" value="TreeGrafter"/>
</dbReference>
<proteinExistence type="predicted"/>
<name>A0A0M3J3E0_ANISI</name>
<reference evidence="3 4" key="2">
    <citation type="submission" date="2018-11" db="EMBL/GenBank/DDBJ databases">
        <authorList>
            <consortium name="Pathogen Informatics"/>
        </authorList>
    </citation>
    <scope>NUCLEOTIDE SEQUENCE [LARGE SCALE GENOMIC DNA]</scope>
</reference>
<dbReference type="PANTHER" id="PTHR12181:SF12">
    <property type="entry name" value="PHOSPHATIDATE PHOSPHATASE"/>
    <property type="match status" value="1"/>
</dbReference>
<dbReference type="Pfam" id="PF04571">
    <property type="entry name" value="Lipin_N"/>
    <property type="match status" value="1"/>
</dbReference>
<dbReference type="GO" id="GO:0003713">
    <property type="term" value="F:transcription coactivator activity"/>
    <property type="evidence" value="ECO:0007669"/>
    <property type="project" value="TreeGrafter"/>
</dbReference>
<evidence type="ECO:0000259" key="2">
    <source>
        <dbReference type="Pfam" id="PF04571"/>
    </source>
</evidence>
<evidence type="ECO:0000313" key="4">
    <source>
        <dbReference type="Proteomes" id="UP000267096"/>
    </source>
</evidence>
<dbReference type="PANTHER" id="PTHR12181">
    <property type="entry name" value="LIPIN"/>
    <property type="match status" value="1"/>
</dbReference>
<dbReference type="AlphaFoldDB" id="A0A0M3J3E0"/>
<reference evidence="5" key="1">
    <citation type="submission" date="2017-02" db="UniProtKB">
        <authorList>
            <consortium name="WormBaseParasite"/>
        </authorList>
    </citation>
    <scope>IDENTIFICATION</scope>
</reference>
<dbReference type="GO" id="GO:0009062">
    <property type="term" value="P:fatty acid catabolic process"/>
    <property type="evidence" value="ECO:0007669"/>
    <property type="project" value="TreeGrafter"/>
</dbReference>
<dbReference type="EMBL" id="UYRR01002308">
    <property type="protein sequence ID" value="VDK19452.1"/>
    <property type="molecule type" value="Genomic_DNA"/>
</dbReference>
<dbReference type="OrthoDB" id="4567at2759"/>
<protein>
    <submittedName>
        <fullName evidence="5">Lipin_N domain-containing protein</fullName>
    </submittedName>
</protein>
<gene>
    <name evidence="3" type="ORF">ASIM_LOCUS1923</name>
</gene>
<dbReference type="InterPro" id="IPR007651">
    <property type="entry name" value="Lipin_N"/>
</dbReference>
<feature type="region of interest" description="Disordered" evidence="1">
    <location>
        <begin position="175"/>
        <end position="201"/>
    </location>
</feature>
<dbReference type="GO" id="GO:0045944">
    <property type="term" value="P:positive regulation of transcription by RNA polymerase II"/>
    <property type="evidence" value="ECO:0007669"/>
    <property type="project" value="TreeGrafter"/>
</dbReference>
<feature type="compositionally biased region" description="Basic and acidic residues" evidence="1">
    <location>
        <begin position="191"/>
        <end position="201"/>
    </location>
</feature>
<organism evidence="5">
    <name type="scientific">Anisakis simplex</name>
    <name type="common">Herring worm</name>
    <dbReference type="NCBI Taxonomy" id="6269"/>
    <lineage>
        <taxon>Eukaryota</taxon>
        <taxon>Metazoa</taxon>
        <taxon>Ecdysozoa</taxon>
        <taxon>Nematoda</taxon>
        <taxon>Chromadorea</taxon>
        <taxon>Rhabditida</taxon>
        <taxon>Spirurina</taxon>
        <taxon>Ascaridomorpha</taxon>
        <taxon>Ascaridoidea</taxon>
        <taxon>Anisakidae</taxon>
        <taxon>Anisakis</taxon>
        <taxon>Anisakis simplex complex</taxon>
    </lineage>
</organism>
<evidence type="ECO:0000313" key="3">
    <source>
        <dbReference type="EMBL" id="VDK19452.1"/>
    </source>
</evidence>
<evidence type="ECO:0000313" key="5">
    <source>
        <dbReference type="WBParaSite" id="ASIM_0000205301-mRNA-1"/>
    </source>
</evidence>
<dbReference type="WBParaSite" id="ASIM_0000205301-mRNA-1">
    <property type="protein sequence ID" value="ASIM_0000205301-mRNA-1"/>
    <property type="gene ID" value="ASIM_0000205301"/>
</dbReference>
<dbReference type="GO" id="GO:0032869">
    <property type="term" value="P:cellular response to insulin stimulus"/>
    <property type="evidence" value="ECO:0007669"/>
    <property type="project" value="TreeGrafter"/>
</dbReference>
<evidence type="ECO:0000256" key="1">
    <source>
        <dbReference type="SAM" id="MobiDB-lite"/>
    </source>
</evidence>